<dbReference type="STRING" id="1131935.PDENDC454_20977"/>
<evidence type="ECO:0000256" key="1">
    <source>
        <dbReference type="ARBA" id="ARBA00001881"/>
    </source>
</evidence>
<feature type="domain" description="Thiaminase-2/PQQC" evidence="10">
    <location>
        <begin position="44"/>
        <end position="248"/>
    </location>
</feature>
<dbReference type="Proteomes" id="UP000003900">
    <property type="component" value="Unassembled WGS sequence"/>
</dbReference>
<comment type="caution">
    <text evidence="11">The sequence shown here is derived from an EMBL/GenBank/DDBJ whole genome shotgun (WGS) entry which is preliminary data.</text>
</comment>
<dbReference type="GO" id="GO:0005829">
    <property type="term" value="C:cytosol"/>
    <property type="evidence" value="ECO:0007669"/>
    <property type="project" value="TreeGrafter"/>
</dbReference>
<evidence type="ECO:0000256" key="4">
    <source>
        <dbReference type="ARBA" id="ARBA00011881"/>
    </source>
</evidence>
<dbReference type="AlphaFoldDB" id="H3SKW1"/>
<evidence type="ECO:0000256" key="2">
    <source>
        <dbReference type="ARBA" id="ARBA00004948"/>
    </source>
</evidence>
<dbReference type="PANTHER" id="PTHR43198">
    <property type="entry name" value="BIFUNCTIONAL TH2 PROTEIN"/>
    <property type="match status" value="1"/>
</dbReference>
<dbReference type="InterPro" id="IPR016084">
    <property type="entry name" value="Haem_Oase-like_multi-hlx"/>
</dbReference>
<dbReference type="Gene3D" id="1.20.910.10">
    <property type="entry name" value="Heme oxygenase-like"/>
    <property type="match status" value="1"/>
</dbReference>
<dbReference type="PANTHER" id="PTHR43198:SF2">
    <property type="entry name" value="SI:CH1073-67J19.1-RELATED"/>
    <property type="match status" value="1"/>
</dbReference>
<reference evidence="11 12" key="1">
    <citation type="journal article" date="2012" name="J. Bacteriol.">
        <title>Genome Sequence of the Pattern-Forming Social Bacterium Paenibacillus dendritiformis C454 Chiral Morphotype.</title>
        <authorList>
            <person name="Sirota-Madi A."/>
            <person name="Olender T."/>
            <person name="Helman Y."/>
            <person name="Brainis I."/>
            <person name="Finkelshtein A."/>
            <person name="Roth D."/>
            <person name="Hagai E."/>
            <person name="Leshkowitz D."/>
            <person name="Brodsky L."/>
            <person name="Galatenko V."/>
            <person name="Nikolaev V."/>
            <person name="Gutnick D.L."/>
            <person name="Lancet D."/>
            <person name="Ben-Jacob E."/>
        </authorList>
    </citation>
    <scope>NUCLEOTIDE SEQUENCE [LARGE SCALE GENOMIC DNA]</scope>
    <source>
        <strain evidence="11 12">C454</strain>
    </source>
</reference>
<comment type="subunit">
    <text evidence="4">Homotetramer.</text>
</comment>
<keyword evidence="12" id="KW-1185">Reference proteome</keyword>
<evidence type="ECO:0000313" key="11">
    <source>
        <dbReference type="EMBL" id="EHQ60306.1"/>
    </source>
</evidence>
<comment type="catalytic activity">
    <reaction evidence="8 9">
        <text>thiamine + H2O = 5-(2-hydroxyethyl)-4-methylthiazole + 4-amino-5-hydroxymethyl-2-methylpyrimidine + H(+)</text>
        <dbReference type="Rhea" id="RHEA:17509"/>
        <dbReference type="ChEBI" id="CHEBI:15377"/>
        <dbReference type="ChEBI" id="CHEBI:15378"/>
        <dbReference type="ChEBI" id="CHEBI:16892"/>
        <dbReference type="ChEBI" id="CHEBI:17957"/>
        <dbReference type="ChEBI" id="CHEBI:18385"/>
        <dbReference type="EC" id="3.5.99.2"/>
    </reaction>
</comment>
<evidence type="ECO:0000256" key="8">
    <source>
        <dbReference type="ARBA" id="ARBA00048337"/>
    </source>
</evidence>
<dbReference type="GO" id="GO:0009228">
    <property type="term" value="P:thiamine biosynthetic process"/>
    <property type="evidence" value="ECO:0007669"/>
    <property type="project" value="UniProtKB-KW"/>
</dbReference>
<dbReference type="InterPro" id="IPR050967">
    <property type="entry name" value="Thiamine_Salvage_TenA"/>
</dbReference>
<dbReference type="InterPro" id="IPR004305">
    <property type="entry name" value="Thiaminase-2/PQQC"/>
</dbReference>
<dbReference type="InterPro" id="IPR027574">
    <property type="entry name" value="Thiaminase_II"/>
</dbReference>
<sequence length="264" mass="30290">MAKPLHFGAAFLYGRAGAPCLDFIENEAEVLSMACFTEELRRTADPIFTAIFAHPFVRGIAEGTLAKEQLIHYVKQDFEYLNAFIRVYGIAISKCEHRDAMALFNEQISFILDSETHPHQNFCDVAGVTYEELQGFSLAPSANHYVNHMLTVAHEGTREDIVAALLPCPWTYTEIGRRLLEEVKPEPSHPFYEWMHFYGDRESGITMQLRRLLDEWAEPLPAAHKQRLAEHFVTSCQLEYMFWDMAYKLEDWPAPVTEAEAVRA</sequence>
<gene>
    <name evidence="11" type="ORF">PDENDC454_20977</name>
</gene>
<comment type="pathway">
    <text evidence="2 9">Cofactor biosynthesis; thiamine diphosphate biosynthesis.</text>
</comment>
<evidence type="ECO:0000256" key="3">
    <source>
        <dbReference type="ARBA" id="ARBA00010264"/>
    </source>
</evidence>
<protein>
    <recommendedName>
        <fullName evidence="6 9">Aminopyrimidine aminohydrolase</fullName>
        <ecNumber evidence="5 9">3.5.99.2</ecNumber>
    </recommendedName>
</protein>
<dbReference type="UniPathway" id="UPA00060"/>
<proteinExistence type="inferred from homology"/>
<evidence type="ECO:0000256" key="6">
    <source>
        <dbReference type="ARBA" id="ARBA00013647"/>
    </source>
</evidence>
<dbReference type="Pfam" id="PF03070">
    <property type="entry name" value="TENA_THI-4"/>
    <property type="match status" value="1"/>
</dbReference>
<evidence type="ECO:0000256" key="5">
    <source>
        <dbReference type="ARBA" id="ARBA00012684"/>
    </source>
</evidence>
<evidence type="ECO:0000256" key="7">
    <source>
        <dbReference type="ARBA" id="ARBA00022977"/>
    </source>
</evidence>
<organism evidence="11 12">
    <name type="scientific">Paenibacillus dendritiformis C454</name>
    <dbReference type="NCBI Taxonomy" id="1131935"/>
    <lineage>
        <taxon>Bacteria</taxon>
        <taxon>Bacillati</taxon>
        <taxon>Bacillota</taxon>
        <taxon>Bacilli</taxon>
        <taxon>Bacillales</taxon>
        <taxon>Paenibacillaceae</taxon>
        <taxon>Paenibacillus</taxon>
    </lineage>
</organism>
<dbReference type="EC" id="3.5.99.2" evidence="5 9"/>
<evidence type="ECO:0000256" key="9">
    <source>
        <dbReference type="RuleBase" id="RU363093"/>
    </source>
</evidence>
<name>H3SKW1_9BACL</name>
<evidence type="ECO:0000313" key="12">
    <source>
        <dbReference type="Proteomes" id="UP000003900"/>
    </source>
</evidence>
<comment type="similarity">
    <text evidence="3 9">Belongs to the TenA family.</text>
</comment>
<comment type="catalytic activity">
    <reaction evidence="1 9">
        <text>4-amino-5-aminomethyl-2-methylpyrimidine + H2O = 4-amino-5-hydroxymethyl-2-methylpyrimidine + NH4(+)</text>
        <dbReference type="Rhea" id="RHEA:31799"/>
        <dbReference type="ChEBI" id="CHEBI:15377"/>
        <dbReference type="ChEBI" id="CHEBI:16892"/>
        <dbReference type="ChEBI" id="CHEBI:28938"/>
        <dbReference type="ChEBI" id="CHEBI:63416"/>
        <dbReference type="EC" id="3.5.99.2"/>
    </reaction>
</comment>
<dbReference type="EMBL" id="AHKH01000076">
    <property type="protein sequence ID" value="EHQ60306.1"/>
    <property type="molecule type" value="Genomic_DNA"/>
</dbReference>
<keyword evidence="7 9" id="KW-0784">Thiamine biosynthesis</keyword>
<evidence type="ECO:0000259" key="10">
    <source>
        <dbReference type="Pfam" id="PF03070"/>
    </source>
</evidence>
<dbReference type="PATRIC" id="fig|1131935.3.peg.4367"/>
<dbReference type="NCBIfam" id="TIGR04306">
    <property type="entry name" value="salvage_TenA"/>
    <property type="match status" value="1"/>
</dbReference>
<accession>H3SKW1</accession>
<keyword evidence="9" id="KW-0378">Hydrolase</keyword>
<dbReference type="GO" id="GO:0009229">
    <property type="term" value="P:thiamine diphosphate biosynthetic process"/>
    <property type="evidence" value="ECO:0007669"/>
    <property type="project" value="UniProtKB-UniPathway"/>
</dbReference>
<dbReference type="GO" id="GO:0050334">
    <property type="term" value="F:thiaminase activity"/>
    <property type="evidence" value="ECO:0007669"/>
    <property type="project" value="UniProtKB-EC"/>
</dbReference>
<dbReference type="CDD" id="cd19360">
    <property type="entry name" value="TenA_C_SaTenA-like"/>
    <property type="match status" value="1"/>
</dbReference>
<dbReference type="SUPFAM" id="SSF48613">
    <property type="entry name" value="Heme oxygenase-like"/>
    <property type="match status" value="1"/>
</dbReference>
<comment type="function">
    <text evidence="9">Catalyzes an amino-pyrimidine hydrolysis reaction at the C5' of the pyrimidine moiety of thiamine compounds, a reaction that is part of a thiamine salvage pathway.</text>
</comment>